<dbReference type="EMBL" id="BSDS01000002">
    <property type="protein sequence ID" value="GLI39676.1"/>
    <property type="molecule type" value="Genomic_DNA"/>
</dbReference>
<comment type="caution">
    <text evidence="12">The sequence shown here is derived from an EMBL/GenBank/DDBJ whole genome shotgun (WGS) entry which is preliminary data.</text>
</comment>
<dbReference type="InterPro" id="IPR036291">
    <property type="entry name" value="NAD(P)-bd_dom_sf"/>
</dbReference>
<dbReference type="EC" id="5.1.3.2" evidence="5 10"/>
<dbReference type="CDD" id="cd05247">
    <property type="entry name" value="UDP_G4E_1_SDR_e"/>
    <property type="match status" value="1"/>
</dbReference>
<keyword evidence="9 10" id="KW-0119">Carbohydrate metabolism</keyword>
<evidence type="ECO:0000256" key="8">
    <source>
        <dbReference type="ARBA" id="ARBA00023235"/>
    </source>
</evidence>
<comment type="pathway">
    <text evidence="3 10">Carbohydrate metabolism; galactose metabolism.</text>
</comment>
<keyword evidence="13" id="KW-1185">Reference proteome</keyword>
<keyword evidence="7 10" id="KW-0520">NAD</keyword>
<dbReference type="NCBIfam" id="TIGR01179">
    <property type="entry name" value="galE"/>
    <property type="match status" value="1"/>
</dbReference>
<evidence type="ECO:0000256" key="2">
    <source>
        <dbReference type="ARBA" id="ARBA00001911"/>
    </source>
</evidence>
<dbReference type="Gene3D" id="3.90.25.10">
    <property type="entry name" value="UDP-galactose 4-epimerase, domain 1"/>
    <property type="match status" value="1"/>
</dbReference>
<dbReference type="SUPFAM" id="SSF51735">
    <property type="entry name" value="NAD(P)-binding Rossmann-fold domains"/>
    <property type="match status" value="1"/>
</dbReference>
<feature type="domain" description="NAD-dependent epimerase/dehydratase" evidence="11">
    <location>
        <begin position="12"/>
        <end position="261"/>
    </location>
</feature>
<dbReference type="Proteomes" id="UP001144352">
    <property type="component" value="Unassembled WGS sequence"/>
</dbReference>
<evidence type="ECO:0000256" key="1">
    <source>
        <dbReference type="ARBA" id="ARBA00000083"/>
    </source>
</evidence>
<evidence type="ECO:0000259" key="11">
    <source>
        <dbReference type="Pfam" id="PF01370"/>
    </source>
</evidence>
<comment type="catalytic activity">
    <reaction evidence="1 10">
        <text>UDP-alpha-D-glucose = UDP-alpha-D-galactose</text>
        <dbReference type="Rhea" id="RHEA:22168"/>
        <dbReference type="ChEBI" id="CHEBI:58885"/>
        <dbReference type="ChEBI" id="CHEBI:66914"/>
        <dbReference type="EC" id="5.1.3.2"/>
    </reaction>
</comment>
<evidence type="ECO:0000256" key="6">
    <source>
        <dbReference type="ARBA" id="ARBA00018569"/>
    </source>
</evidence>
<comment type="subunit">
    <text evidence="10">Homodimer.</text>
</comment>
<comment type="similarity">
    <text evidence="4 10">Belongs to the NAD(P)-dependent epimerase/dehydratase family.</text>
</comment>
<proteinExistence type="inferred from homology"/>
<evidence type="ECO:0000256" key="10">
    <source>
        <dbReference type="RuleBase" id="RU366046"/>
    </source>
</evidence>
<gene>
    <name evidence="12" type="primary">galE</name>
    <name evidence="12" type="ORF">GHYDROH2_31770</name>
</gene>
<evidence type="ECO:0000256" key="7">
    <source>
        <dbReference type="ARBA" id="ARBA00023027"/>
    </source>
</evidence>
<dbReference type="PANTHER" id="PTHR43725">
    <property type="entry name" value="UDP-GLUCOSE 4-EPIMERASE"/>
    <property type="match status" value="1"/>
</dbReference>
<dbReference type="PANTHER" id="PTHR43725:SF53">
    <property type="entry name" value="UDP-ARABINOSE 4-EPIMERASE 1"/>
    <property type="match status" value="1"/>
</dbReference>
<evidence type="ECO:0000313" key="12">
    <source>
        <dbReference type="EMBL" id="GLI39676.1"/>
    </source>
</evidence>
<dbReference type="InterPro" id="IPR001509">
    <property type="entry name" value="Epimerase_deHydtase"/>
</dbReference>
<organism evidence="12 13">
    <name type="scientific">Geobacter hydrogenophilus</name>
    <dbReference type="NCBI Taxonomy" id="40983"/>
    <lineage>
        <taxon>Bacteria</taxon>
        <taxon>Pseudomonadati</taxon>
        <taxon>Thermodesulfobacteriota</taxon>
        <taxon>Desulfuromonadia</taxon>
        <taxon>Geobacterales</taxon>
        <taxon>Geobacteraceae</taxon>
        <taxon>Geobacter</taxon>
    </lineage>
</organism>
<reference evidence="12" key="1">
    <citation type="submission" date="2022-12" db="EMBL/GenBank/DDBJ databases">
        <title>Reference genome sequencing for broad-spectrum identification of bacterial and archaeal isolates by mass spectrometry.</title>
        <authorList>
            <person name="Sekiguchi Y."/>
            <person name="Tourlousse D.M."/>
        </authorList>
    </citation>
    <scope>NUCLEOTIDE SEQUENCE</scope>
    <source>
        <strain evidence="12">H2</strain>
    </source>
</reference>
<sequence>MSEVRKGEGMTVLVTGGAGYIGSHVVRQLSEAGYQVVVYDNLSTGFADALVHGERLVEGDLVDTARLDALFVEHGFKTVLHFAASIVAPESVTDPLKYYGNNTRNTLNLLTACVKHGVERFIFSSTAAVYGMPENGTAAEESPTVPINPYGTSKLMSEWMLRDVCAAHGMRSVALRYFNVAGADPRARMGQRTPEATHLIKVSCQAALGMREKVSIFGTDYATPDGTGIRDYIHVEDLASAHLAALAYLEGGGGSTRINVGYGKGSSVREVIEMVRRVSGVHFPVEEAPRRPGDPAMLVAKADRARTDLGWTPRYDDLETIVADAWRWETKLNKR</sequence>
<name>A0A9W6LEL7_9BACT</name>
<keyword evidence="8 10" id="KW-0413">Isomerase</keyword>
<evidence type="ECO:0000256" key="5">
    <source>
        <dbReference type="ARBA" id="ARBA00013189"/>
    </source>
</evidence>
<dbReference type="GO" id="GO:0033499">
    <property type="term" value="P:galactose catabolic process via UDP-galactose, Leloir pathway"/>
    <property type="evidence" value="ECO:0007669"/>
    <property type="project" value="TreeGrafter"/>
</dbReference>
<protein>
    <recommendedName>
        <fullName evidence="6 10">UDP-glucose 4-epimerase</fullName>
        <ecNumber evidence="5 10">5.1.3.2</ecNumber>
    </recommendedName>
</protein>
<comment type="cofactor">
    <cofactor evidence="2 10">
        <name>NAD(+)</name>
        <dbReference type="ChEBI" id="CHEBI:57540"/>
    </cofactor>
</comment>
<dbReference type="GO" id="GO:0003978">
    <property type="term" value="F:UDP-glucose 4-epimerase activity"/>
    <property type="evidence" value="ECO:0007669"/>
    <property type="project" value="UniProtKB-UniRule"/>
</dbReference>
<dbReference type="InterPro" id="IPR005886">
    <property type="entry name" value="UDP_G4E"/>
</dbReference>
<dbReference type="Pfam" id="PF01370">
    <property type="entry name" value="Epimerase"/>
    <property type="match status" value="1"/>
</dbReference>
<evidence type="ECO:0000313" key="13">
    <source>
        <dbReference type="Proteomes" id="UP001144352"/>
    </source>
</evidence>
<evidence type="ECO:0000256" key="4">
    <source>
        <dbReference type="ARBA" id="ARBA00007637"/>
    </source>
</evidence>
<evidence type="ECO:0000256" key="3">
    <source>
        <dbReference type="ARBA" id="ARBA00004947"/>
    </source>
</evidence>
<evidence type="ECO:0000256" key="9">
    <source>
        <dbReference type="ARBA" id="ARBA00023277"/>
    </source>
</evidence>
<dbReference type="AlphaFoldDB" id="A0A9W6LEL7"/>
<accession>A0A9W6LEL7</accession>
<dbReference type="Gene3D" id="3.40.50.720">
    <property type="entry name" value="NAD(P)-binding Rossmann-like Domain"/>
    <property type="match status" value="1"/>
</dbReference>